<evidence type="ECO:0000256" key="1">
    <source>
        <dbReference type="SAM" id="MobiDB-lite"/>
    </source>
</evidence>
<dbReference type="RefSeq" id="WP_170290732.1">
    <property type="nucleotide sequence ID" value="NZ_BAAABR010000025.1"/>
</dbReference>
<gene>
    <name evidence="3" type="ORF">FB465_6511</name>
</gene>
<name>A0A561F0E8_9ACTN</name>
<evidence type="ECO:0000313" key="3">
    <source>
        <dbReference type="EMBL" id="TWE21338.1"/>
    </source>
</evidence>
<organism evidence="3 4">
    <name type="scientific">Kitasatospora atroaurantiaca</name>
    <dbReference type="NCBI Taxonomy" id="285545"/>
    <lineage>
        <taxon>Bacteria</taxon>
        <taxon>Bacillati</taxon>
        <taxon>Actinomycetota</taxon>
        <taxon>Actinomycetes</taxon>
        <taxon>Kitasatosporales</taxon>
        <taxon>Streptomycetaceae</taxon>
        <taxon>Kitasatospora</taxon>
    </lineage>
</organism>
<feature type="compositionally biased region" description="Low complexity" evidence="1">
    <location>
        <begin position="97"/>
        <end position="124"/>
    </location>
</feature>
<dbReference type="Proteomes" id="UP000318416">
    <property type="component" value="Unassembled WGS sequence"/>
</dbReference>
<protein>
    <submittedName>
        <fullName evidence="3">Uncharacterized protein</fullName>
    </submittedName>
</protein>
<accession>A0A561F0E8</accession>
<sequence length="255" mass="26000">MNEEISRQLREAAAYHHPDRAKIIALVEQRAAGPALRHRAPSIARSGRRVALAALATAGILATGGLAVAGIVSGPSPSPAVTSPAAPSPVNSPTPSTPSTATGPAPSATGGSRPSPSPSLPTGRVQNGPLWTEGSVDGHSTIYWGQSNLVLGASQPLTSLTVELRVAQTGGVRDTGTWRTLPADDFTVTVQESGGSLVYRWVLKPGRTVPAGQHEFAAQFNHATGARAAAGDSYRVDARTAGGSVTLRGGFASAH</sequence>
<reference evidence="3 4" key="1">
    <citation type="submission" date="2019-06" db="EMBL/GenBank/DDBJ databases">
        <title>Sequencing the genomes of 1000 actinobacteria strains.</title>
        <authorList>
            <person name="Klenk H.-P."/>
        </authorList>
    </citation>
    <scope>NUCLEOTIDE SEQUENCE [LARGE SCALE GENOMIC DNA]</scope>
    <source>
        <strain evidence="3 4">DSM 41649</strain>
    </source>
</reference>
<feature type="compositionally biased region" description="Pro residues" evidence="1">
    <location>
        <begin position="86"/>
        <end position="96"/>
    </location>
</feature>
<dbReference type="AlphaFoldDB" id="A0A561F0E8"/>
<keyword evidence="2" id="KW-1133">Transmembrane helix</keyword>
<feature type="transmembrane region" description="Helical" evidence="2">
    <location>
        <begin position="50"/>
        <end position="72"/>
    </location>
</feature>
<proteinExistence type="predicted"/>
<feature type="region of interest" description="Disordered" evidence="1">
    <location>
        <begin position="76"/>
        <end position="132"/>
    </location>
</feature>
<keyword evidence="2" id="KW-0472">Membrane</keyword>
<comment type="caution">
    <text evidence="3">The sequence shown here is derived from an EMBL/GenBank/DDBJ whole genome shotgun (WGS) entry which is preliminary data.</text>
</comment>
<dbReference type="EMBL" id="VIVR01000001">
    <property type="protein sequence ID" value="TWE21338.1"/>
    <property type="molecule type" value="Genomic_DNA"/>
</dbReference>
<feature type="compositionally biased region" description="Low complexity" evidence="1">
    <location>
        <begin position="76"/>
        <end position="85"/>
    </location>
</feature>
<evidence type="ECO:0000256" key="2">
    <source>
        <dbReference type="SAM" id="Phobius"/>
    </source>
</evidence>
<keyword evidence="2" id="KW-0812">Transmembrane</keyword>
<evidence type="ECO:0000313" key="4">
    <source>
        <dbReference type="Proteomes" id="UP000318416"/>
    </source>
</evidence>
<keyword evidence="4" id="KW-1185">Reference proteome</keyword>